<dbReference type="InterPro" id="IPR000253">
    <property type="entry name" value="FHA_dom"/>
</dbReference>
<keyword evidence="1" id="KW-0812">Transmembrane</keyword>
<organism evidence="3 4">
    <name type="scientific">Spirosoma foliorum</name>
    <dbReference type="NCBI Taxonomy" id="2710596"/>
    <lineage>
        <taxon>Bacteria</taxon>
        <taxon>Pseudomonadati</taxon>
        <taxon>Bacteroidota</taxon>
        <taxon>Cytophagia</taxon>
        <taxon>Cytophagales</taxon>
        <taxon>Cytophagaceae</taxon>
        <taxon>Spirosoma</taxon>
    </lineage>
</organism>
<dbReference type="AlphaFoldDB" id="A0A7G5GMW9"/>
<dbReference type="Proteomes" id="UP000515369">
    <property type="component" value="Chromosome"/>
</dbReference>
<dbReference type="EMBL" id="CP059732">
    <property type="protein sequence ID" value="QMW00211.1"/>
    <property type="molecule type" value="Genomic_DNA"/>
</dbReference>
<sequence>MIVSTNDGQFDQLIDDLSRLPTYTIGRATTNSIVVANGKISGQHARLIQCTPTCFIFEDLSSKNGSFVNEVRIARKVVDKQDTLRLADTTFDIDTLLALLKAEPVKAEKPVPPVSITPKLLSEVESNSLNFTEEFADLKQVYEQYPKLRKDCRNREKMIRTGSVILSSIVSISAVVSTGGAALPLLHVLSGAGLSVLIPTLCSTLLSTEEKLEVIDKEYRERYRCPNPACRDPFGTREWELLAQQKTCRRCQAIWVQ</sequence>
<evidence type="ECO:0000313" key="4">
    <source>
        <dbReference type="Proteomes" id="UP000515369"/>
    </source>
</evidence>
<keyword evidence="4" id="KW-1185">Reference proteome</keyword>
<dbReference type="Gene3D" id="2.60.200.20">
    <property type="match status" value="1"/>
</dbReference>
<protein>
    <submittedName>
        <fullName evidence="3">FHA domain-containing protein</fullName>
    </submittedName>
</protein>
<feature type="transmembrane region" description="Helical" evidence="1">
    <location>
        <begin position="185"/>
        <end position="207"/>
    </location>
</feature>
<dbReference type="SUPFAM" id="SSF49879">
    <property type="entry name" value="SMAD/FHA domain"/>
    <property type="match status" value="1"/>
</dbReference>
<dbReference type="KEGG" id="sfol:H3H32_19490"/>
<evidence type="ECO:0000313" key="3">
    <source>
        <dbReference type="EMBL" id="QMW00211.1"/>
    </source>
</evidence>
<dbReference type="InterPro" id="IPR008984">
    <property type="entry name" value="SMAD_FHA_dom_sf"/>
</dbReference>
<keyword evidence="1" id="KW-0472">Membrane</keyword>
<dbReference type="PROSITE" id="PS50006">
    <property type="entry name" value="FHA_DOMAIN"/>
    <property type="match status" value="1"/>
</dbReference>
<feature type="domain" description="FHA" evidence="2">
    <location>
        <begin position="23"/>
        <end position="73"/>
    </location>
</feature>
<gene>
    <name evidence="3" type="ORF">H3H32_19490</name>
</gene>
<dbReference type="SMART" id="SM00240">
    <property type="entry name" value="FHA"/>
    <property type="match status" value="1"/>
</dbReference>
<name>A0A7G5GMW9_9BACT</name>
<feature type="transmembrane region" description="Helical" evidence="1">
    <location>
        <begin position="158"/>
        <end position="179"/>
    </location>
</feature>
<accession>A0A7G5GMW9</accession>
<dbReference type="Pfam" id="PF00498">
    <property type="entry name" value="FHA"/>
    <property type="match status" value="1"/>
</dbReference>
<proteinExistence type="predicted"/>
<keyword evidence="1" id="KW-1133">Transmembrane helix</keyword>
<dbReference type="CDD" id="cd00060">
    <property type="entry name" value="FHA"/>
    <property type="match status" value="1"/>
</dbReference>
<dbReference type="RefSeq" id="WP_182457303.1">
    <property type="nucleotide sequence ID" value="NZ_CP059732.1"/>
</dbReference>
<evidence type="ECO:0000256" key="1">
    <source>
        <dbReference type="SAM" id="Phobius"/>
    </source>
</evidence>
<evidence type="ECO:0000259" key="2">
    <source>
        <dbReference type="PROSITE" id="PS50006"/>
    </source>
</evidence>
<reference evidence="3 4" key="1">
    <citation type="submission" date="2020-07" db="EMBL/GenBank/DDBJ databases">
        <title>Spirosoma foliorum sp. nov., isolated from the leaves on the Nejang mountain Korea, Republic of.</title>
        <authorList>
            <person name="Ho H."/>
            <person name="Lee Y.-J."/>
            <person name="Nurcahyanto D.-A."/>
            <person name="Kim S.-G."/>
        </authorList>
    </citation>
    <scope>NUCLEOTIDE SEQUENCE [LARGE SCALE GENOMIC DNA]</scope>
    <source>
        <strain evidence="3 4">PL0136</strain>
    </source>
</reference>